<dbReference type="PROSITE" id="PS51278">
    <property type="entry name" value="GATASE_TYPE_2"/>
    <property type="match status" value="1"/>
</dbReference>
<dbReference type="InterPro" id="IPR017932">
    <property type="entry name" value="GATase_2_dom"/>
</dbReference>
<dbReference type="Gene3D" id="3.40.50.620">
    <property type="entry name" value="HUPs"/>
    <property type="match status" value="1"/>
</dbReference>
<keyword evidence="9" id="KW-0436">Ligase</keyword>
<evidence type="ECO:0000256" key="1">
    <source>
        <dbReference type="ARBA" id="ARBA00005187"/>
    </source>
</evidence>
<evidence type="ECO:0000313" key="10">
    <source>
        <dbReference type="Proteomes" id="UP001595818"/>
    </source>
</evidence>
<dbReference type="CDD" id="cd01991">
    <property type="entry name" value="Asn_synthase_B_C"/>
    <property type="match status" value="1"/>
</dbReference>
<evidence type="ECO:0000256" key="4">
    <source>
        <dbReference type="ARBA" id="ARBA00022741"/>
    </source>
</evidence>
<feature type="domain" description="Glutamine amidotransferase type-2" evidence="8">
    <location>
        <begin position="2"/>
        <end position="211"/>
    </location>
</feature>
<keyword evidence="10" id="KW-1185">Reference proteome</keyword>
<dbReference type="NCBIfam" id="TIGR01536">
    <property type="entry name" value="asn_synth_AEB"/>
    <property type="match status" value="1"/>
</dbReference>
<dbReference type="EC" id="6.3.5.4" evidence="3"/>
<organism evidence="9 10">
    <name type="scientific">Negadavirga shengliensis</name>
    <dbReference type="NCBI Taxonomy" id="1389218"/>
    <lineage>
        <taxon>Bacteria</taxon>
        <taxon>Pseudomonadati</taxon>
        <taxon>Bacteroidota</taxon>
        <taxon>Cytophagia</taxon>
        <taxon>Cytophagales</taxon>
        <taxon>Cyclobacteriaceae</taxon>
        <taxon>Negadavirga</taxon>
    </lineage>
</organism>
<dbReference type="Pfam" id="PF00733">
    <property type="entry name" value="Asn_synthase"/>
    <property type="match status" value="1"/>
</dbReference>
<name>A0ABV9SUU0_9BACT</name>
<evidence type="ECO:0000256" key="5">
    <source>
        <dbReference type="ARBA" id="ARBA00022840"/>
    </source>
</evidence>
<dbReference type="Proteomes" id="UP001595818">
    <property type="component" value="Unassembled WGS sequence"/>
</dbReference>
<dbReference type="RefSeq" id="WP_377060306.1">
    <property type="nucleotide sequence ID" value="NZ_JBHSJJ010000001.1"/>
</dbReference>
<sequence>MCGINLVLNARKGDIAIHRMMEATKHRGPDHSSWVGINEKVFIAGNRLKILDLRDVANQPLLSDDGKLALVWNGALYNYQELRNRLLERGEAFRSHSDGEVLLKWLGAFGSEGIKQLRGMFAIVFVDSNKKQVLLARDPVGMKPLYYYHRDHVLLCSSESKSILLSGLVSATVDRKQYAPYFYCRHGMPDASFFEDLLQVLPGEVKLYGFEGQHIASHQLEMEQHAEQTPTKEVFKELLTDAVLRQFHADVPVGVLLSGGADSSLLYQLWYKETGIPLHTYTVGFGKAYRDQYDDASFAAEVAGKYPGAHHEIQVDPQTVLEVWPEYVKTLDQPVGDSASILTWILAREANKQVKVLASGAGADELFGGYNRHKAFSHYLARPVFWNFLSRLNLEKIPLGREKRKFLASIHASPERTFMNFSALGNLPDSLATQLRPYYPRQLSDYKAALEWDRTFYLVNDVLKIHDNACMAHGIEGRAPYLDWSLVSLSRGMTEAEHLRRRNKIWIRELLREEGLGRVADRRKLGFGLPIREWIRDNKNFRETVFSEIGAFEKKHGNAFPPVMRKIAQNPVSYYKEGFLFVWNLFVLSSWIRENGL</sequence>
<keyword evidence="6" id="KW-0315">Glutamine amidotransferase</keyword>
<dbReference type="InterPro" id="IPR001962">
    <property type="entry name" value="Asn_synthase"/>
</dbReference>
<evidence type="ECO:0000256" key="7">
    <source>
        <dbReference type="ARBA" id="ARBA00048741"/>
    </source>
</evidence>
<dbReference type="PANTHER" id="PTHR43284:SF1">
    <property type="entry name" value="ASPARAGINE SYNTHETASE"/>
    <property type="match status" value="1"/>
</dbReference>
<dbReference type="Pfam" id="PF13537">
    <property type="entry name" value="GATase_7"/>
    <property type="match status" value="1"/>
</dbReference>
<comment type="catalytic activity">
    <reaction evidence="7">
        <text>L-aspartate + L-glutamine + ATP + H2O = L-asparagine + L-glutamate + AMP + diphosphate + H(+)</text>
        <dbReference type="Rhea" id="RHEA:12228"/>
        <dbReference type="ChEBI" id="CHEBI:15377"/>
        <dbReference type="ChEBI" id="CHEBI:15378"/>
        <dbReference type="ChEBI" id="CHEBI:29985"/>
        <dbReference type="ChEBI" id="CHEBI:29991"/>
        <dbReference type="ChEBI" id="CHEBI:30616"/>
        <dbReference type="ChEBI" id="CHEBI:33019"/>
        <dbReference type="ChEBI" id="CHEBI:58048"/>
        <dbReference type="ChEBI" id="CHEBI:58359"/>
        <dbReference type="ChEBI" id="CHEBI:456215"/>
        <dbReference type="EC" id="6.3.5.4"/>
    </reaction>
</comment>
<dbReference type="SUPFAM" id="SSF52402">
    <property type="entry name" value="Adenine nucleotide alpha hydrolases-like"/>
    <property type="match status" value="1"/>
</dbReference>
<proteinExistence type="inferred from homology"/>
<dbReference type="PIRSF" id="PIRSF001589">
    <property type="entry name" value="Asn_synthetase_glu-h"/>
    <property type="match status" value="1"/>
</dbReference>
<dbReference type="InterPro" id="IPR006426">
    <property type="entry name" value="Asn_synth_AEB"/>
</dbReference>
<accession>A0ABV9SUU0</accession>
<evidence type="ECO:0000256" key="3">
    <source>
        <dbReference type="ARBA" id="ARBA00012737"/>
    </source>
</evidence>
<dbReference type="Gene3D" id="3.60.20.10">
    <property type="entry name" value="Glutamine Phosphoribosylpyrophosphate, subunit 1, domain 1"/>
    <property type="match status" value="1"/>
</dbReference>
<keyword evidence="5" id="KW-0067">ATP-binding</keyword>
<dbReference type="CDD" id="cd00712">
    <property type="entry name" value="AsnB"/>
    <property type="match status" value="1"/>
</dbReference>
<evidence type="ECO:0000313" key="9">
    <source>
        <dbReference type="EMBL" id="MFC4870078.1"/>
    </source>
</evidence>
<evidence type="ECO:0000259" key="8">
    <source>
        <dbReference type="PROSITE" id="PS51278"/>
    </source>
</evidence>
<dbReference type="InterPro" id="IPR033738">
    <property type="entry name" value="AsnB_N"/>
</dbReference>
<dbReference type="InterPro" id="IPR014729">
    <property type="entry name" value="Rossmann-like_a/b/a_fold"/>
</dbReference>
<dbReference type="GO" id="GO:0004066">
    <property type="term" value="F:asparagine synthase (glutamine-hydrolyzing) activity"/>
    <property type="evidence" value="ECO:0007669"/>
    <property type="project" value="UniProtKB-EC"/>
</dbReference>
<reference evidence="10" key="1">
    <citation type="journal article" date="2019" name="Int. J. Syst. Evol. Microbiol.">
        <title>The Global Catalogue of Microorganisms (GCM) 10K type strain sequencing project: providing services to taxonomists for standard genome sequencing and annotation.</title>
        <authorList>
            <consortium name="The Broad Institute Genomics Platform"/>
            <consortium name="The Broad Institute Genome Sequencing Center for Infectious Disease"/>
            <person name="Wu L."/>
            <person name="Ma J."/>
        </authorList>
    </citation>
    <scope>NUCLEOTIDE SEQUENCE [LARGE SCALE GENOMIC DNA]</scope>
    <source>
        <strain evidence="10">CGMCC 4.7466</strain>
    </source>
</reference>
<dbReference type="InterPro" id="IPR051786">
    <property type="entry name" value="ASN_synthetase/amidase"/>
</dbReference>
<dbReference type="InterPro" id="IPR029055">
    <property type="entry name" value="Ntn_hydrolases_N"/>
</dbReference>
<comment type="caution">
    <text evidence="9">The sequence shown here is derived from an EMBL/GenBank/DDBJ whole genome shotgun (WGS) entry which is preliminary data.</text>
</comment>
<evidence type="ECO:0000256" key="2">
    <source>
        <dbReference type="ARBA" id="ARBA00005752"/>
    </source>
</evidence>
<keyword evidence="4" id="KW-0547">Nucleotide-binding</keyword>
<comment type="similarity">
    <text evidence="2">Belongs to the asparagine synthetase family.</text>
</comment>
<gene>
    <name evidence="9" type="primary">asnB</name>
    <name evidence="9" type="ORF">ACFPFU_00150</name>
</gene>
<dbReference type="SUPFAM" id="SSF56235">
    <property type="entry name" value="N-terminal nucleophile aminohydrolases (Ntn hydrolases)"/>
    <property type="match status" value="1"/>
</dbReference>
<comment type="pathway">
    <text evidence="1">Amino-acid biosynthesis; L-asparagine biosynthesis; L-asparagine from L-aspartate (L-Gln route): step 1/1.</text>
</comment>
<dbReference type="EMBL" id="JBHSJJ010000001">
    <property type="protein sequence ID" value="MFC4870078.1"/>
    <property type="molecule type" value="Genomic_DNA"/>
</dbReference>
<protein>
    <recommendedName>
        <fullName evidence="3">asparagine synthase (glutamine-hydrolyzing)</fullName>
        <ecNumber evidence="3">6.3.5.4</ecNumber>
    </recommendedName>
</protein>
<evidence type="ECO:0000256" key="6">
    <source>
        <dbReference type="ARBA" id="ARBA00022962"/>
    </source>
</evidence>
<dbReference type="PANTHER" id="PTHR43284">
    <property type="entry name" value="ASPARAGINE SYNTHETASE (GLUTAMINE-HYDROLYZING)"/>
    <property type="match status" value="1"/>
</dbReference>